<name>A0A402B5F6_9CHLR</name>
<keyword evidence="4" id="KW-0472">Membrane</keyword>
<evidence type="ECO:0000256" key="1">
    <source>
        <dbReference type="ARBA" id="ARBA00022741"/>
    </source>
</evidence>
<dbReference type="Proteomes" id="UP000287171">
    <property type="component" value="Unassembled WGS sequence"/>
</dbReference>
<protein>
    <recommendedName>
        <fullName evidence="5">FtsK domain-containing protein</fullName>
    </recommendedName>
</protein>
<keyword evidence="1 3" id="KW-0547">Nucleotide-binding</keyword>
<dbReference type="InterPro" id="IPR027417">
    <property type="entry name" value="P-loop_NTPase"/>
</dbReference>
<reference evidence="7" key="1">
    <citation type="submission" date="2018-12" db="EMBL/GenBank/DDBJ databases">
        <title>Tengunoibacter tsumagoiensis gen. nov., sp. nov., Dictyobacter kobayashii sp. nov., D. alpinus sp. nov., and D. joshuensis sp. nov. and description of Dictyobacteraceae fam. nov. within the order Ktedonobacterales isolated from Tengu-no-mugimeshi.</title>
        <authorList>
            <person name="Wang C.M."/>
            <person name="Zheng Y."/>
            <person name="Sakai Y."/>
            <person name="Toyoda A."/>
            <person name="Minakuchi Y."/>
            <person name="Abe K."/>
            <person name="Yokota A."/>
            <person name="Yabe S."/>
        </authorList>
    </citation>
    <scope>NUCLEOTIDE SEQUENCE [LARGE SCALE GENOMIC DNA]</scope>
    <source>
        <strain evidence="7">Uno16</strain>
    </source>
</reference>
<gene>
    <name evidence="6" type="ORF">KDA_20660</name>
</gene>
<keyword evidence="4" id="KW-0812">Transmembrane</keyword>
<dbReference type="GO" id="GO:0003677">
    <property type="term" value="F:DNA binding"/>
    <property type="evidence" value="ECO:0007669"/>
    <property type="project" value="InterPro"/>
</dbReference>
<evidence type="ECO:0000256" key="3">
    <source>
        <dbReference type="PROSITE-ProRule" id="PRU00289"/>
    </source>
</evidence>
<dbReference type="GO" id="GO:0005524">
    <property type="term" value="F:ATP binding"/>
    <property type="evidence" value="ECO:0007669"/>
    <property type="project" value="UniProtKB-UniRule"/>
</dbReference>
<dbReference type="SUPFAM" id="SSF52540">
    <property type="entry name" value="P-loop containing nucleoside triphosphate hydrolases"/>
    <property type="match status" value="1"/>
</dbReference>
<evidence type="ECO:0000313" key="7">
    <source>
        <dbReference type="Proteomes" id="UP000287171"/>
    </source>
</evidence>
<evidence type="ECO:0000313" key="6">
    <source>
        <dbReference type="EMBL" id="GCE26582.1"/>
    </source>
</evidence>
<proteinExistence type="predicted"/>
<feature type="binding site" evidence="3">
    <location>
        <begin position="567"/>
        <end position="574"/>
    </location>
    <ligand>
        <name>ATP</name>
        <dbReference type="ChEBI" id="CHEBI:30616"/>
    </ligand>
</feature>
<evidence type="ECO:0000256" key="2">
    <source>
        <dbReference type="ARBA" id="ARBA00022840"/>
    </source>
</evidence>
<dbReference type="RefSeq" id="WP_161982065.1">
    <property type="nucleotide sequence ID" value="NZ_BIFT01000001.1"/>
</dbReference>
<dbReference type="PANTHER" id="PTHR22683">
    <property type="entry name" value="SPORULATION PROTEIN RELATED"/>
    <property type="match status" value="1"/>
</dbReference>
<organism evidence="6 7">
    <name type="scientific">Dictyobacter alpinus</name>
    <dbReference type="NCBI Taxonomy" id="2014873"/>
    <lineage>
        <taxon>Bacteria</taxon>
        <taxon>Bacillati</taxon>
        <taxon>Chloroflexota</taxon>
        <taxon>Ktedonobacteria</taxon>
        <taxon>Ktedonobacterales</taxon>
        <taxon>Dictyobacteraceae</taxon>
        <taxon>Dictyobacter</taxon>
    </lineage>
</organism>
<dbReference type="EMBL" id="BIFT01000001">
    <property type="protein sequence ID" value="GCE26582.1"/>
    <property type="molecule type" value="Genomic_DNA"/>
</dbReference>
<comment type="caution">
    <text evidence="6">The sequence shown here is derived from an EMBL/GenBank/DDBJ whole genome shotgun (WGS) entry which is preliminary data.</text>
</comment>
<keyword evidence="4" id="KW-1133">Transmembrane helix</keyword>
<evidence type="ECO:0000256" key="4">
    <source>
        <dbReference type="SAM" id="Phobius"/>
    </source>
</evidence>
<keyword evidence="2 3" id="KW-0067">ATP-binding</keyword>
<sequence>MSKQPLSTITRKARIWPEISKAGVELPNPPGHQNNANPLTLITMLCSMAGMFAYIVIMPRFGGNSFFIVGIFIMSSCVMIGALLNFLFQWIPARRQKRRLQHSYTQKITSVKKQLRLLSLQERQGRLELDPPLIIPTPVPEHIYQQLTYTPILQRSFNNQDIQLWSRKPDDPDFLAVRIGMGERPPTFQIKRVSAPSTGTTTSIQARQWNELETLAHDYTSLIVPISISLAEQGTMAILDVDTEPSQARQQAMLMVANLAYHHSPDDVRIMILAPESQREVWEWAEELPHTQLYDPRLTSEEIDNTQQEHAVAIGNEAVLNLLPLISREVSRRELLLGDIQPHLQDKARAILPRLIIVVDHFDPVKDLNQPPSFLPLARIPSRPTASGTIHRSRLTSAPLQRPEMTLALNAARALGVSVITICSEHSAMPPNTSILLELRNTVDQQQETASVQAQIRYLAADAPPAIQCQWLDQGSQEAFHYLARKLQPLRPTTPKRLELRIQVDLCSLFEPHLDLAKYDPSLYWQDPALRLPDGTPTLRLPIGLKMADEIQYLDLLKDGPHGLLIGQTGSGKSELLQTIISALAIAYPPAEVNFLLIDYKAGLALEPFSHLPHTIGFLSNVSSEALIQRFILMLKAEATRREIRLREGRATPRLIIIIDEFAEMVKRTDSVLEELFTITRVGREIGMHLLLAAQRPEGIIGSKLRDYVQYRLCLRCASPEDSREVLRRIDAATLPASIPGRGYLLHGDNQLDLFQAARISMPTTPFVQNLYTTNKQKSIQLTNKQKSIQLTNKQKSVQFTNQE</sequence>
<dbReference type="AlphaFoldDB" id="A0A402B5F6"/>
<dbReference type="Pfam" id="PF01580">
    <property type="entry name" value="FtsK_SpoIIIE"/>
    <property type="match status" value="1"/>
</dbReference>
<feature type="transmembrane region" description="Helical" evidence="4">
    <location>
        <begin position="39"/>
        <end position="57"/>
    </location>
</feature>
<dbReference type="InterPro" id="IPR050206">
    <property type="entry name" value="FtsK/SpoIIIE/SftA"/>
</dbReference>
<dbReference type="Gene3D" id="3.40.50.300">
    <property type="entry name" value="P-loop containing nucleotide triphosphate hydrolases"/>
    <property type="match status" value="2"/>
</dbReference>
<accession>A0A402B5F6</accession>
<dbReference type="CDD" id="cd01127">
    <property type="entry name" value="TrwB_TraG_TraD_VirD4"/>
    <property type="match status" value="1"/>
</dbReference>
<dbReference type="PANTHER" id="PTHR22683:SF1">
    <property type="entry name" value="TYPE VII SECRETION SYSTEM PROTEIN ESSC"/>
    <property type="match status" value="1"/>
</dbReference>
<dbReference type="InterPro" id="IPR002543">
    <property type="entry name" value="FtsK_dom"/>
</dbReference>
<dbReference type="PROSITE" id="PS50901">
    <property type="entry name" value="FTSK"/>
    <property type="match status" value="1"/>
</dbReference>
<keyword evidence="7" id="KW-1185">Reference proteome</keyword>
<evidence type="ECO:0000259" key="5">
    <source>
        <dbReference type="PROSITE" id="PS50901"/>
    </source>
</evidence>
<feature type="domain" description="FtsK" evidence="5">
    <location>
        <begin position="548"/>
        <end position="724"/>
    </location>
</feature>
<feature type="transmembrane region" description="Helical" evidence="4">
    <location>
        <begin position="66"/>
        <end position="91"/>
    </location>
</feature>